<dbReference type="PhylomeDB" id="K6ULT4"/>
<feature type="compositionally biased region" description="Low complexity" evidence="1">
    <location>
        <begin position="81"/>
        <end position="94"/>
    </location>
</feature>
<dbReference type="EMBL" id="DF157104">
    <property type="protein sequence ID" value="GAB67993.1"/>
    <property type="molecule type" value="Genomic_DNA"/>
</dbReference>
<proteinExistence type="predicted"/>
<dbReference type="RefSeq" id="XP_004223940.1">
    <property type="nucleotide sequence ID" value="XM_004223892.1"/>
</dbReference>
<sequence>MKHSRGGQLNECQPNECQPNECQPNECQPNEFQPNECQPNERQSNECQPNERANTLRRSKYHLRGKKNDAGKNIQEEESDGNSNDVSDSSLSCSSKYMTREENVEESGIIHDLRNGQLNRDRLNYEGKTTGVDLPNDEMNYQRYAPHSVNKAFTKQTLVYDHYKKKDILLSLWWKNMIDLYSDILITNVYSNVSNIDVLNMNRKVREKNYQYLNEGIVLFHNSSRRENYKMSILRVVTKEQVNKKNEKEIFYSSSIKDNTIDDSFKKYYKNKYKHIPVIKRYNCLDLPYYCTNSSILYCGRDVMNNQVETNWGGDAGNVIIASKSIRGNIFLYNLGKTIDRINRMEDDEAVDRRLSDDAVGSAVPGEIDYHSNASQGGGGCSDSGSSSDSSLVEEEEEEGAEEYEEEGRGQQWNAQRRHKEGKTIPSRFKKKAEIVNSKNGYPNNWGNHQSRKNKSSESYKKKIKDRKICDGELLLELVGHNKTGKGLFFKNNYLLSNGDDKNIFIYDINGGTMPSSENKYENDHVNVSKMNPYISIKTNELYSNVRWLYDSLVIGSTYSGYFSLFDIRMKNKSVQGGYNEDALGGAGFGSVSSVSDSSNGSGGGGGGGGNGPGAHFRRGVHTHSNVNVHSVHKKITKYEISDIDKYNNDDNNLICMSSLNNIFIFDLRFINNNLPYKIIHDNSYNNYSINESYFEPYQTSAQNGEYSSTTNVNYFYDHSYNNYYNEDFFNSDTFIHSLFWCNIEGFNYIGSLNNKGIINVFDVNKSKHHCVFTYGCKYIKLFKFNPFKINNFVSVDKNNILILFTLPDQIYKSDLDLYLQDNFRE</sequence>
<accession>K6ULT4</accession>
<keyword evidence="3" id="KW-1185">Reference proteome</keyword>
<feature type="compositionally biased region" description="Acidic residues" evidence="1">
    <location>
        <begin position="392"/>
        <end position="406"/>
    </location>
</feature>
<feature type="region of interest" description="Disordered" evidence="1">
    <location>
        <begin position="362"/>
        <end position="460"/>
    </location>
</feature>
<protein>
    <submittedName>
        <fullName evidence="2">Uncharacterized protein</fullName>
    </submittedName>
</protein>
<reference evidence="2 3" key="1">
    <citation type="journal article" date="2012" name="Nat. Genet.">
        <title>Plasmodium cynomolgi genome sequences provide insight into Plasmodium vivax and the monkey malaria clade.</title>
        <authorList>
            <person name="Tachibana S."/>
            <person name="Sullivan S.A."/>
            <person name="Kawai S."/>
            <person name="Nakamura S."/>
            <person name="Kim H.R."/>
            <person name="Goto N."/>
            <person name="Arisue N."/>
            <person name="Palacpac N.M.Q."/>
            <person name="Honma H."/>
            <person name="Yagi M."/>
            <person name="Tougan T."/>
            <person name="Katakai Y."/>
            <person name="Kaneko O."/>
            <person name="Mita T."/>
            <person name="Kita K."/>
            <person name="Yasutomi Y."/>
            <person name="Sutton P.L."/>
            <person name="Shakhbatyan R."/>
            <person name="Horii T."/>
            <person name="Yasunaga T."/>
            <person name="Barnwell J.W."/>
            <person name="Escalante A.A."/>
            <person name="Carlton J.M."/>
            <person name="Tanabe K."/>
        </authorList>
    </citation>
    <scope>NUCLEOTIDE SEQUENCE [LARGE SCALE GENOMIC DNA]</scope>
    <source>
        <strain evidence="2 3">B</strain>
    </source>
</reference>
<organism evidence="2 3">
    <name type="scientific">Plasmodium cynomolgi (strain B)</name>
    <dbReference type="NCBI Taxonomy" id="1120755"/>
    <lineage>
        <taxon>Eukaryota</taxon>
        <taxon>Sar</taxon>
        <taxon>Alveolata</taxon>
        <taxon>Apicomplexa</taxon>
        <taxon>Aconoidasida</taxon>
        <taxon>Haemosporida</taxon>
        <taxon>Plasmodiidae</taxon>
        <taxon>Plasmodium</taxon>
        <taxon>Plasmodium (Plasmodium)</taxon>
    </lineage>
</organism>
<dbReference type="OMA" id="NECQPNE"/>
<feature type="compositionally biased region" description="Polar residues" evidence="1">
    <location>
        <begin position="10"/>
        <end position="53"/>
    </location>
</feature>
<feature type="non-terminal residue" evidence="2">
    <location>
        <position position="826"/>
    </location>
</feature>
<dbReference type="GeneID" id="14694366"/>
<dbReference type="KEGG" id="pcy:PCYB_125590"/>
<evidence type="ECO:0000313" key="2">
    <source>
        <dbReference type="EMBL" id="GAB67993.1"/>
    </source>
</evidence>
<dbReference type="AlphaFoldDB" id="K6ULT4"/>
<gene>
    <name evidence="2" type="ORF">PCYB_125590</name>
</gene>
<dbReference type="SUPFAM" id="SSF50978">
    <property type="entry name" value="WD40 repeat-like"/>
    <property type="match status" value="1"/>
</dbReference>
<feature type="compositionally biased region" description="Polar residues" evidence="1">
    <location>
        <begin position="437"/>
        <end position="449"/>
    </location>
</feature>
<dbReference type="VEuPathDB" id="PlasmoDB:PCYB_125590"/>
<name>K6ULT4_PLACD</name>
<feature type="region of interest" description="Disordered" evidence="1">
    <location>
        <begin position="1"/>
        <end position="94"/>
    </location>
</feature>
<dbReference type="OrthoDB" id="392215at2759"/>
<dbReference type="InterPro" id="IPR036322">
    <property type="entry name" value="WD40_repeat_dom_sf"/>
</dbReference>
<feature type="compositionally biased region" description="Basic residues" evidence="1">
    <location>
        <begin position="55"/>
        <end position="65"/>
    </location>
</feature>
<evidence type="ECO:0000256" key="1">
    <source>
        <dbReference type="SAM" id="MobiDB-lite"/>
    </source>
</evidence>
<feature type="region of interest" description="Disordered" evidence="1">
    <location>
        <begin position="595"/>
        <end position="620"/>
    </location>
</feature>
<evidence type="ECO:0000313" key="3">
    <source>
        <dbReference type="Proteomes" id="UP000006319"/>
    </source>
</evidence>
<dbReference type="Gene3D" id="2.130.10.10">
    <property type="entry name" value="YVTN repeat-like/Quinoprotein amine dehydrogenase"/>
    <property type="match status" value="1"/>
</dbReference>
<dbReference type="InterPro" id="IPR015943">
    <property type="entry name" value="WD40/YVTN_repeat-like_dom_sf"/>
</dbReference>
<dbReference type="Proteomes" id="UP000006319">
    <property type="component" value="Chromosome 12"/>
</dbReference>
<dbReference type="eggNOG" id="ENOG502SWDM">
    <property type="taxonomic scope" value="Eukaryota"/>
</dbReference>
<feature type="compositionally biased region" description="Gly residues" evidence="1">
    <location>
        <begin position="601"/>
        <end position="613"/>
    </location>
</feature>